<proteinExistence type="predicted"/>
<organism evidence="1 2">
    <name type="scientific">Elysia marginata</name>
    <dbReference type="NCBI Taxonomy" id="1093978"/>
    <lineage>
        <taxon>Eukaryota</taxon>
        <taxon>Metazoa</taxon>
        <taxon>Spiralia</taxon>
        <taxon>Lophotrochozoa</taxon>
        <taxon>Mollusca</taxon>
        <taxon>Gastropoda</taxon>
        <taxon>Heterobranchia</taxon>
        <taxon>Euthyneura</taxon>
        <taxon>Panpulmonata</taxon>
        <taxon>Sacoglossa</taxon>
        <taxon>Placobranchoidea</taxon>
        <taxon>Plakobranchidae</taxon>
        <taxon>Elysia</taxon>
    </lineage>
</organism>
<dbReference type="AlphaFoldDB" id="A0AAV4GDQ9"/>
<name>A0AAV4GDQ9_9GAST</name>
<dbReference type="Proteomes" id="UP000762676">
    <property type="component" value="Unassembled WGS sequence"/>
</dbReference>
<comment type="caution">
    <text evidence="1">The sequence shown here is derived from an EMBL/GenBank/DDBJ whole genome shotgun (WGS) entry which is preliminary data.</text>
</comment>
<protein>
    <submittedName>
        <fullName evidence="1">Uncharacterized protein</fullName>
    </submittedName>
</protein>
<evidence type="ECO:0000313" key="1">
    <source>
        <dbReference type="EMBL" id="GFR83817.1"/>
    </source>
</evidence>
<dbReference type="EMBL" id="BMAT01012028">
    <property type="protein sequence ID" value="GFR83817.1"/>
    <property type="molecule type" value="Genomic_DNA"/>
</dbReference>
<keyword evidence="2" id="KW-1185">Reference proteome</keyword>
<reference evidence="1 2" key="1">
    <citation type="journal article" date="2021" name="Elife">
        <title>Chloroplast acquisition without the gene transfer in kleptoplastic sea slugs, Plakobranchus ocellatus.</title>
        <authorList>
            <person name="Maeda T."/>
            <person name="Takahashi S."/>
            <person name="Yoshida T."/>
            <person name="Shimamura S."/>
            <person name="Takaki Y."/>
            <person name="Nagai Y."/>
            <person name="Toyoda A."/>
            <person name="Suzuki Y."/>
            <person name="Arimoto A."/>
            <person name="Ishii H."/>
            <person name="Satoh N."/>
            <person name="Nishiyama T."/>
            <person name="Hasebe M."/>
            <person name="Maruyama T."/>
            <person name="Minagawa J."/>
            <person name="Obokata J."/>
            <person name="Shigenobu S."/>
        </authorList>
    </citation>
    <scope>NUCLEOTIDE SEQUENCE [LARGE SCALE GENOMIC DNA]</scope>
</reference>
<accession>A0AAV4GDQ9</accession>
<sequence length="222" mass="25252">MFSTLHIVIGIQHLNLIHSLLLIPKRVEKVVKKCKKTVEVAKLIPTESVTTTLVHRWVTPKEDLSSLQEGAQYPLNRLVQFLSSPDSEVLITLHPGSDGCAVGEARGNHLHMLLRHEGDIALLKETAKAFKGIGGYCVGAEINEDCDITDSMCYMKKEKQLFLGSTSRYWLEMWNGTNQNDGLYNRDYEYCLPECEFKDLHIKDETRATEIEQCGEYFFLKS</sequence>
<evidence type="ECO:0000313" key="2">
    <source>
        <dbReference type="Proteomes" id="UP000762676"/>
    </source>
</evidence>
<gene>
    <name evidence="1" type="ORF">ElyMa_005984300</name>
</gene>